<dbReference type="NCBIfam" id="TIGR02532">
    <property type="entry name" value="IV_pilin_GFxxxE"/>
    <property type="match status" value="1"/>
</dbReference>
<dbReference type="AlphaFoldDB" id="A0A1Q2GW97"/>
<feature type="transmembrane region" description="Helical" evidence="1">
    <location>
        <begin position="6"/>
        <end position="26"/>
    </location>
</feature>
<dbReference type="Pfam" id="PF07963">
    <property type="entry name" value="N_methyl"/>
    <property type="match status" value="1"/>
</dbReference>
<dbReference type="STRING" id="247523.B0W48_06140"/>
<name>A0A1Q2GW97_9GAMM</name>
<keyword evidence="1" id="KW-0472">Membrane</keyword>
<dbReference type="InterPro" id="IPR012902">
    <property type="entry name" value="N_methyl_site"/>
</dbReference>
<proteinExistence type="predicted"/>
<dbReference type="EMBL" id="CP019628">
    <property type="protein sequence ID" value="AQP99418.1"/>
    <property type="molecule type" value="Genomic_DNA"/>
</dbReference>
<keyword evidence="1" id="KW-1133">Transmembrane helix</keyword>
<dbReference type="RefSeq" id="WP_167368308.1">
    <property type="nucleotide sequence ID" value="NZ_CP019628.1"/>
</dbReference>
<evidence type="ECO:0008006" key="4">
    <source>
        <dbReference type="Google" id="ProtNLM"/>
    </source>
</evidence>
<reference evidence="2 3" key="1">
    <citation type="submission" date="2017-02" db="EMBL/GenBank/DDBJ databases">
        <title>Complete genome sequence of the cold-active Pseudoalteromonas aliena strain EH1 isolated from Arctic seawater.</title>
        <authorList>
            <person name="Kim E."/>
            <person name="Heo E."/>
            <person name="Kim H."/>
            <person name="Kim D."/>
        </authorList>
    </citation>
    <scope>NUCLEOTIDE SEQUENCE [LARGE SCALE GENOMIC DNA]</scope>
    <source>
        <strain evidence="2 3">EH1</strain>
    </source>
</reference>
<evidence type="ECO:0000313" key="3">
    <source>
        <dbReference type="Proteomes" id="UP000188243"/>
    </source>
</evidence>
<organism evidence="2 3">
    <name type="scientific">Pseudoalteromonas aliena</name>
    <dbReference type="NCBI Taxonomy" id="247523"/>
    <lineage>
        <taxon>Bacteria</taxon>
        <taxon>Pseudomonadati</taxon>
        <taxon>Pseudomonadota</taxon>
        <taxon>Gammaproteobacteria</taxon>
        <taxon>Alteromonadales</taxon>
        <taxon>Pseudoalteromonadaceae</taxon>
        <taxon>Pseudoalteromonas</taxon>
    </lineage>
</organism>
<keyword evidence="1" id="KW-0812">Transmembrane</keyword>
<dbReference type="Proteomes" id="UP000188243">
    <property type="component" value="Chromosome"/>
</dbReference>
<dbReference type="PROSITE" id="PS00409">
    <property type="entry name" value="PROKAR_NTER_METHYL"/>
    <property type="match status" value="1"/>
</dbReference>
<gene>
    <name evidence="2" type="ORF">B0W48_06140</name>
</gene>
<evidence type="ECO:0000256" key="1">
    <source>
        <dbReference type="SAM" id="Phobius"/>
    </source>
</evidence>
<evidence type="ECO:0000313" key="2">
    <source>
        <dbReference type="EMBL" id="AQP99418.1"/>
    </source>
</evidence>
<accession>A0A1Q2GW97</accession>
<sequence>MKSNKGFTLIEVLIAAIILFSALALISDIFKSAMLSSNKTIVNARYYQVTPSAITAIKTNLRKSVKAQNIPAIDGEVLLFDINYQWQANRIIFNGQPVDTFDEFEQRDRFSIYEVDVTALFDNRERHFSFEVATW</sequence>
<dbReference type="KEGG" id="paln:B0W48_06140"/>
<protein>
    <recommendedName>
        <fullName evidence="4">Prepilin-type N-terminal cleavage/methylation domain-containing protein</fullName>
    </recommendedName>
</protein>